<evidence type="ECO:0000313" key="3">
    <source>
        <dbReference type="Proteomes" id="UP001151699"/>
    </source>
</evidence>
<proteinExistence type="predicted"/>
<gene>
    <name evidence="2" type="ORF">Bhyg_02236</name>
</gene>
<dbReference type="Proteomes" id="UP001151699">
    <property type="component" value="Chromosome A"/>
</dbReference>
<organism evidence="2 3">
    <name type="scientific">Pseudolycoriella hygida</name>
    <dbReference type="NCBI Taxonomy" id="35572"/>
    <lineage>
        <taxon>Eukaryota</taxon>
        <taxon>Metazoa</taxon>
        <taxon>Ecdysozoa</taxon>
        <taxon>Arthropoda</taxon>
        <taxon>Hexapoda</taxon>
        <taxon>Insecta</taxon>
        <taxon>Pterygota</taxon>
        <taxon>Neoptera</taxon>
        <taxon>Endopterygota</taxon>
        <taxon>Diptera</taxon>
        <taxon>Nematocera</taxon>
        <taxon>Sciaroidea</taxon>
        <taxon>Sciaridae</taxon>
        <taxon>Pseudolycoriella</taxon>
    </lineage>
</organism>
<reference evidence="2" key="1">
    <citation type="submission" date="2022-07" db="EMBL/GenBank/DDBJ databases">
        <authorList>
            <person name="Trinca V."/>
            <person name="Uliana J.V.C."/>
            <person name="Torres T.T."/>
            <person name="Ward R.J."/>
            <person name="Monesi N."/>
        </authorList>
    </citation>
    <scope>NUCLEOTIDE SEQUENCE</scope>
    <source>
        <strain evidence="2">HSMRA1968</strain>
        <tissue evidence="2">Whole embryos</tissue>
    </source>
</reference>
<accession>A0A9Q0S7K4</accession>
<keyword evidence="3" id="KW-1185">Reference proteome</keyword>
<dbReference type="EMBL" id="WJQU01000001">
    <property type="protein sequence ID" value="KAJ6647018.1"/>
    <property type="molecule type" value="Genomic_DNA"/>
</dbReference>
<evidence type="ECO:0000313" key="2">
    <source>
        <dbReference type="EMBL" id="KAJ6647018.1"/>
    </source>
</evidence>
<protein>
    <submittedName>
        <fullName evidence="2">Uncharacterized protein</fullName>
    </submittedName>
</protein>
<evidence type="ECO:0000256" key="1">
    <source>
        <dbReference type="SAM" id="MobiDB-lite"/>
    </source>
</evidence>
<name>A0A9Q0S7K4_9DIPT</name>
<feature type="region of interest" description="Disordered" evidence="1">
    <location>
        <begin position="1"/>
        <end position="27"/>
    </location>
</feature>
<dbReference type="AlphaFoldDB" id="A0A9Q0S7K4"/>
<sequence length="81" mass="8993">MNKKSEMSETSGNDTKAKGPRTFNPNQKSIGEFAELRAKQLVSQSQVGQQAALIRLRQQKAEEVIGCMHFGQFELFPVVAP</sequence>
<comment type="caution">
    <text evidence="2">The sequence shown here is derived from an EMBL/GenBank/DDBJ whole genome shotgun (WGS) entry which is preliminary data.</text>
</comment>